<evidence type="ECO:0000313" key="1">
    <source>
        <dbReference type="EMBL" id="QDY44230.1"/>
    </source>
</evidence>
<geneLocation type="plasmid" evidence="1 2">
    <name>unnamed1</name>
</geneLocation>
<dbReference type="AlphaFoldDB" id="A0A518XJ62"/>
<dbReference type="KEGG" id="pdis:D8B20_19795"/>
<dbReference type="Proteomes" id="UP000319411">
    <property type="component" value="Plasmid unnamed1"/>
</dbReference>
<accession>A0A518XJ62</accession>
<keyword evidence="2" id="KW-1185">Reference proteome</keyword>
<keyword evidence="1" id="KW-0378">Hydrolase</keyword>
<sequence length="245" mass="26355">MNGIRPETFALINAGRRFAVTVLRVEGATQCVLFAPGRGGDPVRHMAFLQSLAARGISVVAPHFALLTSPFPAGAELLERVQRLHLAAETFCTDGISVSGVGHSLGAVILLIYAGAIATTRARDAVSFEGPTLLERLVLLAPPADFFHAPHALTALNTPLQMWAGDKDVITPPAQARFLQAAVADRVCAELHIVENAGHFTFMNTLPPQVTDPHPSRNDFLQALAENVSQFLLLSCETEYTRSKK</sequence>
<keyword evidence="1" id="KW-0614">Plasmid</keyword>
<dbReference type="GO" id="GO:0016787">
    <property type="term" value="F:hydrolase activity"/>
    <property type="evidence" value="ECO:0007669"/>
    <property type="project" value="UniProtKB-KW"/>
</dbReference>
<name>A0A518XJ62_9GAMM</name>
<proteinExistence type="predicted"/>
<dbReference type="Gene3D" id="3.40.50.1820">
    <property type="entry name" value="alpha/beta hydrolase"/>
    <property type="match status" value="1"/>
</dbReference>
<dbReference type="OrthoDB" id="192696at2"/>
<reference evidence="1 2" key="1">
    <citation type="submission" date="2018-10" db="EMBL/GenBank/DDBJ databases">
        <title>Genome Sequencing of Pantoea dispersa DSM 32899.</title>
        <authorList>
            <person name="Nawrath M."/>
            <person name="Ottenheim C."/>
            <person name="Wilm A."/>
            <person name="Zimmermann W."/>
            <person name="Wu J.C."/>
        </authorList>
    </citation>
    <scope>NUCLEOTIDE SEQUENCE [LARGE SCALE GENOMIC DNA]</scope>
    <source>
        <strain evidence="1 2">DSM 32899</strain>
        <plasmid evidence="1 2">unnamed1</plasmid>
    </source>
</reference>
<dbReference type="EMBL" id="CP032703">
    <property type="protein sequence ID" value="QDY44230.1"/>
    <property type="molecule type" value="Genomic_DNA"/>
</dbReference>
<evidence type="ECO:0000313" key="2">
    <source>
        <dbReference type="Proteomes" id="UP000319411"/>
    </source>
</evidence>
<protein>
    <submittedName>
        <fullName evidence="1">Alpha/beta hydrolase</fullName>
    </submittedName>
</protein>
<organism evidence="1 2">
    <name type="scientific">Candidatus Pantoea soli</name>
    <dbReference type="NCBI Taxonomy" id="3098669"/>
    <lineage>
        <taxon>Bacteria</taxon>
        <taxon>Pseudomonadati</taxon>
        <taxon>Pseudomonadota</taxon>
        <taxon>Gammaproteobacteria</taxon>
        <taxon>Enterobacterales</taxon>
        <taxon>Erwiniaceae</taxon>
        <taxon>Pantoea</taxon>
    </lineage>
</organism>
<dbReference type="SUPFAM" id="SSF53474">
    <property type="entry name" value="alpha/beta-Hydrolases"/>
    <property type="match status" value="1"/>
</dbReference>
<dbReference type="InterPro" id="IPR029058">
    <property type="entry name" value="AB_hydrolase_fold"/>
</dbReference>
<gene>
    <name evidence="1" type="ORF">D8B20_19795</name>
</gene>